<accession>A0ABX3YEI0</accession>
<dbReference type="Proteomes" id="UP000194266">
    <property type="component" value="Unassembled WGS sequence"/>
</dbReference>
<gene>
    <name evidence="1" type="ORF">OQI_23070</name>
</gene>
<name>A0ABX3YEI0_9ACTN</name>
<dbReference type="EMBL" id="MRYD01000138">
    <property type="protein sequence ID" value="OSZ58202.1"/>
    <property type="molecule type" value="Genomic_DNA"/>
</dbReference>
<proteinExistence type="predicted"/>
<protein>
    <submittedName>
        <fullName evidence="1">Uncharacterized protein</fullName>
    </submittedName>
</protein>
<keyword evidence="2" id="KW-1185">Reference proteome</keyword>
<sequence length="151" mass="15873">MGTLVVMAWSAEAPDGDMPYLLAYSLGDGPDGPEATSAAVERMLKDNGLPVGDDLVDGAARPSLPVSLLIDAGRAVVNMPHLDARCTPPAEWLAAVAERGFAYFMFTTRPWPEAEPGKPIDPEALVAFAGAEETLNAAAHLILPARRLHAG</sequence>
<organism evidence="1 2">
    <name type="scientific">Streptomyces pharetrae CZA14</name>
    <dbReference type="NCBI Taxonomy" id="1144883"/>
    <lineage>
        <taxon>Bacteria</taxon>
        <taxon>Bacillati</taxon>
        <taxon>Actinomycetota</taxon>
        <taxon>Actinomycetes</taxon>
        <taxon>Kitasatosporales</taxon>
        <taxon>Streptomycetaceae</taxon>
        <taxon>Streptomyces</taxon>
    </lineage>
</organism>
<reference evidence="1 2" key="1">
    <citation type="submission" date="2016-12" db="EMBL/GenBank/DDBJ databases">
        <title>Genome Mining:The Detection of Biosynthetic Gene Clusters to Aid in the Expression of Curamycin A produced by Streptomyces sp. strain CZA14.</title>
        <authorList>
            <person name="Durrell K.A."/>
            <person name="Kirby B.M."/>
            <person name="Khan W."/>
            <person name="Mthethwa T."/>
            <person name="Le Roes-Hill M."/>
        </authorList>
    </citation>
    <scope>NUCLEOTIDE SEQUENCE [LARGE SCALE GENOMIC DNA]</scope>
    <source>
        <strain evidence="1 2">CZA14</strain>
    </source>
</reference>
<dbReference type="Pfam" id="PF19374">
    <property type="entry name" value="DUF5949"/>
    <property type="match status" value="1"/>
</dbReference>
<evidence type="ECO:0000313" key="1">
    <source>
        <dbReference type="EMBL" id="OSZ58202.1"/>
    </source>
</evidence>
<dbReference type="InterPro" id="IPR045993">
    <property type="entry name" value="DUF5949"/>
</dbReference>
<evidence type="ECO:0000313" key="2">
    <source>
        <dbReference type="Proteomes" id="UP000194266"/>
    </source>
</evidence>
<comment type="caution">
    <text evidence="1">The sequence shown here is derived from an EMBL/GenBank/DDBJ whole genome shotgun (WGS) entry which is preliminary data.</text>
</comment>